<keyword evidence="2 3" id="KW-0378">Hydrolase</keyword>
<comment type="similarity">
    <text evidence="1">Belongs to the peptidase M20 family.</text>
</comment>
<gene>
    <name evidence="3" type="ORF">AU492_08475</name>
</gene>
<dbReference type="NCBIfam" id="NF006771">
    <property type="entry name" value="PRK09290.1-5"/>
    <property type="match status" value="1"/>
</dbReference>
<dbReference type="Proteomes" id="UP000250186">
    <property type="component" value="Unassembled WGS sequence"/>
</dbReference>
<dbReference type="SUPFAM" id="SSF53187">
    <property type="entry name" value="Zn-dependent exopeptidases"/>
    <property type="match status" value="1"/>
</dbReference>
<evidence type="ECO:0000313" key="3">
    <source>
        <dbReference type="EMBL" id="RAT34430.1"/>
    </source>
</evidence>
<evidence type="ECO:0000313" key="4">
    <source>
        <dbReference type="Proteomes" id="UP000250186"/>
    </source>
</evidence>
<protein>
    <submittedName>
        <fullName evidence="3">Zn-dependent hydrolase</fullName>
    </submittedName>
</protein>
<dbReference type="Gene3D" id="3.30.70.360">
    <property type="match status" value="1"/>
</dbReference>
<dbReference type="NCBIfam" id="NF006769">
    <property type="entry name" value="PRK09290.1-3"/>
    <property type="match status" value="1"/>
</dbReference>
<keyword evidence="4" id="KW-1185">Reference proteome</keyword>
<sequence>MTSDLQINGERLMASLYALGGIGALPQGGVCRLALSDEDKQGRDWVVARMRALGLDITVDAIGNTVGVYPGLADAPPVMMGSHIDTVATGGLYDGNYGVLSGLEAIATLQEAELRLRRPVAVAFFTNEEGARFQPDMMGSLVYQGGLALETALETRGIDGVAVGEALRRIGYDGPAPVGANRVDSYFELHIEQGPVLDEAGLSIGVVEGVQGISWTEFRLQGVSNHAGTTPMRLRRDAGYVAARIGVFARGLAQALGGDQVATVGHAVFSPNLINVIPETVTLTVDLRNTDAEALRQAEQRLWAFAEQAADEEGITLRRQSLARFEPTPFAPEMVALIEAQARRRGLPFRRMPSGAGHDAQILAAMCPAGMIFVPSVAGLSHNVQEFTEPKDLIAGANILLGAVVQRADRI</sequence>
<accession>A0ABX9EPF7</accession>
<reference evidence="3 4" key="1">
    <citation type="submission" date="2016-02" db="EMBL/GenBank/DDBJ databases">
        <title>Species-wide whole genome sequencing reveals diversity, host range in Lonsdalea quercina.</title>
        <authorList>
            <person name="Li Y."/>
        </authorList>
    </citation>
    <scope>NUCLEOTIDE SEQUENCE [LARGE SCALE GENOMIC DNA]</scope>
    <source>
        <strain evidence="3 4">CFCC 12721</strain>
    </source>
</reference>
<dbReference type="InterPro" id="IPR002933">
    <property type="entry name" value="Peptidase_M20"/>
</dbReference>
<dbReference type="InterPro" id="IPR001261">
    <property type="entry name" value="ArgE/DapE_CS"/>
</dbReference>
<dbReference type="GeneID" id="61122589"/>
<dbReference type="GO" id="GO:0016787">
    <property type="term" value="F:hydrolase activity"/>
    <property type="evidence" value="ECO:0007669"/>
    <property type="project" value="UniProtKB-KW"/>
</dbReference>
<dbReference type="SUPFAM" id="SSF55031">
    <property type="entry name" value="Bacterial exopeptidase dimerisation domain"/>
    <property type="match status" value="1"/>
</dbReference>
<evidence type="ECO:0000256" key="2">
    <source>
        <dbReference type="ARBA" id="ARBA00022801"/>
    </source>
</evidence>
<dbReference type="CDD" id="cd03884">
    <property type="entry name" value="M20_bAS"/>
    <property type="match status" value="1"/>
</dbReference>
<organism evidence="3 4">
    <name type="scientific">Lonsdalea populi</name>
    <dbReference type="NCBI Taxonomy" id="1172565"/>
    <lineage>
        <taxon>Bacteria</taxon>
        <taxon>Pseudomonadati</taxon>
        <taxon>Pseudomonadota</taxon>
        <taxon>Gammaproteobacteria</taxon>
        <taxon>Enterobacterales</taxon>
        <taxon>Pectobacteriaceae</taxon>
        <taxon>Lonsdalea</taxon>
    </lineage>
</organism>
<dbReference type="InterPro" id="IPR036264">
    <property type="entry name" value="Bact_exopeptidase_dim_dom"/>
</dbReference>
<dbReference type="EMBL" id="LUSW01000016">
    <property type="protein sequence ID" value="RAT34430.1"/>
    <property type="molecule type" value="Genomic_DNA"/>
</dbReference>
<dbReference type="PANTHER" id="PTHR32494:SF5">
    <property type="entry name" value="ALLANTOATE AMIDOHYDROLASE"/>
    <property type="match status" value="1"/>
</dbReference>
<name>A0ABX9EPF7_9GAMM</name>
<dbReference type="PROSITE" id="PS00758">
    <property type="entry name" value="ARGE_DAPE_CPG2_1"/>
    <property type="match status" value="1"/>
</dbReference>
<dbReference type="InterPro" id="IPR010158">
    <property type="entry name" value="Amidase_Cbmase"/>
</dbReference>
<dbReference type="Pfam" id="PF01546">
    <property type="entry name" value="Peptidase_M20"/>
    <property type="match status" value="1"/>
</dbReference>
<comment type="caution">
    <text evidence="3">The sequence shown here is derived from an EMBL/GenBank/DDBJ whole genome shotgun (WGS) entry which is preliminary data.</text>
</comment>
<evidence type="ECO:0000256" key="1">
    <source>
        <dbReference type="ARBA" id="ARBA00006153"/>
    </source>
</evidence>
<dbReference type="PANTHER" id="PTHR32494">
    <property type="entry name" value="ALLANTOATE DEIMINASE-RELATED"/>
    <property type="match status" value="1"/>
</dbReference>
<dbReference type="RefSeq" id="WP_085689813.1">
    <property type="nucleotide sequence ID" value="NZ_CP065534.1"/>
</dbReference>
<dbReference type="Gene3D" id="3.40.630.10">
    <property type="entry name" value="Zn peptidases"/>
    <property type="match status" value="1"/>
</dbReference>
<dbReference type="PIRSF" id="PIRSF001235">
    <property type="entry name" value="Amidase_carbamoylase"/>
    <property type="match status" value="1"/>
</dbReference>
<dbReference type="NCBIfam" id="TIGR01879">
    <property type="entry name" value="hydantase"/>
    <property type="match status" value="1"/>
</dbReference>
<proteinExistence type="inferred from homology"/>